<accession>A0A923DZA3</accession>
<dbReference type="SUPFAM" id="SSF51445">
    <property type="entry name" value="(Trans)glycosidases"/>
    <property type="match status" value="1"/>
</dbReference>
<evidence type="ECO:0000256" key="5">
    <source>
        <dbReference type="ARBA" id="ARBA00023295"/>
    </source>
</evidence>
<evidence type="ECO:0000256" key="2">
    <source>
        <dbReference type="ARBA" id="ARBA00006285"/>
    </source>
</evidence>
<dbReference type="RefSeq" id="WP_182922187.1">
    <property type="nucleotide sequence ID" value="NZ_WNXD01000001.1"/>
</dbReference>
<evidence type="ECO:0000313" key="11">
    <source>
        <dbReference type="Proteomes" id="UP000601055"/>
    </source>
</evidence>
<dbReference type="PIRSF" id="PIRSF001093">
    <property type="entry name" value="B-hxosamndse_ab_euk"/>
    <property type="match status" value="1"/>
</dbReference>
<organism evidence="10 11">
    <name type="scientific">Pedobacter planticolens</name>
    <dbReference type="NCBI Taxonomy" id="2679964"/>
    <lineage>
        <taxon>Bacteria</taxon>
        <taxon>Pseudomonadati</taxon>
        <taxon>Bacteroidota</taxon>
        <taxon>Sphingobacteriia</taxon>
        <taxon>Sphingobacteriales</taxon>
        <taxon>Sphingobacteriaceae</taxon>
        <taxon>Pedobacter</taxon>
    </lineage>
</organism>
<evidence type="ECO:0000313" key="10">
    <source>
        <dbReference type="EMBL" id="MBB2145538.1"/>
    </source>
</evidence>
<evidence type="ECO:0000256" key="1">
    <source>
        <dbReference type="ARBA" id="ARBA00001231"/>
    </source>
</evidence>
<feature type="signal peptide" evidence="7">
    <location>
        <begin position="1"/>
        <end position="19"/>
    </location>
</feature>
<keyword evidence="5" id="KW-0326">Glycosidase</keyword>
<dbReference type="EMBL" id="WNXD01000001">
    <property type="protein sequence ID" value="MBB2145538.1"/>
    <property type="molecule type" value="Genomic_DNA"/>
</dbReference>
<keyword evidence="7" id="KW-0732">Signal</keyword>
<evidence type="ECO:0000256" key="3">
    <source>
        <dbReference type="ARBA" id="ARBA00012663"/>
    </source>
</evidence>
<evidence type="ECO:0000259" key="9">
    <source>
        <dbReference type="Pfam" id="PF02838"/>
    </source>
</evidence>
<dbReference type="CDD" id="cd06563">
    <property type="entry name" value="GH20_chitobiase-like"/>
    <property type="match status" value="1"/>
</dbReference>
<dbReference type="GO" id="GO:0004563">
    <property type="term" value="F:beta-N-acetylhexosaminidase activity"/>
    <property type="evidence" value="ECO:0007669"/>
    <property type="project" value="UniProtKB-EC"/>
</dbReference>
<protein>
    <recommendedName>
        <fullName evidence="3">beta-N-acetylhexosaminidase</fullName>
        <ecNumber evidence="3">3.2.1.52</ecNumber>
    </recommendedName>
</protein>
<evidence type="ECO:0000256" key="6">
    <source>
        <dbReference type="PIRSR" id="PIRSR625705-1"/>
    </source>
</evidence>
<dbReference type="Proteomes" id="UP000601055">
    <property type="component" value="Unassembled WGS sequence"/>
</dbReference>
<dbReference type="InterPro" id="IPR025705">
    <property type="entry name" value="Beta_hexosaminidase_sua/sub"/>
</dbReference>
<sequence>MKKTALIILFISFAFKLSAQQVNIIPQPVEVRPGAFPNDTFTIDKNTIIFATTKSTTNSAQYLADYIQKYYNLKLKITDKPNEVSKAKMITLVVNNKLYANPNRYFVSVLSSTINAGSSSEQGLFYAVQSIIQLLPTSNTSSTLVIPSVDIIDYPRFDYRGMHLDVSRHFFDVAFVKKYIDYLALHKMNYFHWHLTDDHGWRIEIKKYPKLTEIGAWRNGSIIGLWPGKGNENIKYEVLPAEIKITPKDAIIKTDGIRHGGFYTQEEIKDVIDYATKRYITIIPEIEMPAHSMALLAAYPELGTEPTKKYAVAETWGMMNKYNNVLQPTEKTFKFLEDVLTEVMALFPSQYIHIGGDEASKVWWRSSPVAQQIMKDNNIKDESALQSYFIHRIEKLVNTKGKTIIGWDEILDGGLAPNAIVMSWRGEKGGIAAAKEKHKVIMTPENMMYFNHKQFLQDDSLAAAKYSPLENVYKYDPVPAELNAEQAKYIWGAQGNLWSEYIANPAKAEYQLFPRLDALSEILWSPKEKRNYPDFLNRLKTQFKRYDLMNINYSQRYLTEKP</sequence>
<feature type="domain" description="Glycoside hydrolase family 20 catalytic" evidence="8">
    <location>
        <begin position="157"/>
        <end position="526"/>
    </location>
</feature>
<dbReference type="InterPro" id="IPR029018">
    <property type="entry name" value="Hex-like_dom2"/>
</dbReference>
<dbReference type="PANTHER" id="PTHR22600">
    <property type="entry name" value="BETA-HEXOSAMINIDASE"/>
    <property type="match status" value="1"/>
</dbReference>
<dbReference type="Pfam" id="PF02838">
    <property type="entry name" value="Glyco_hydro_20b"/>
    <property type="match status" value="1"/>
</dbReference>
<gene>
    <name evidence="10" type="ORF">GM921_08590</name>
</gene>
<dbReference type="SUPFAM" id="SSF55545">
    <property type="entry name" value="beta-N-acetylhexosaminidase-like domain"/>
    <property type="match status" value="1"/>
</dbReference>
<feature type="active site" description="Proton donor" evidence="6">
    <location>
        <position position="358"/>
    </location>
</feature>
<dbReference type="InterPro" id="IPR015882">
    <property type="entry name" value="HEX_bac_N"/>
</dbReference>
<comment type="catalytic activity">
    <reaction evidence="1">
        <text>Hydrolysis of terminal non-reducing N-acetyl-D-hexosamine residues in N-acetyl-beta-D-hexosaminides.</text>
        <dbReference type="EC" id="3.2.1.52"/>
    </reaction>
</comment>
<evidence type="ECO:0000259" key="8">
    <source>
        <dbReference type="Pfam" id="PF00728"/>
    </source>
</evidence>
<proteinExistence type="inferred from homology"/>
<name>A0A923DZA3_9SPHI</name>
<dbReference type="Pfam" id="PF00728">
    <property type="entry name" value="Glyco_hydro_20"/>
    <property type="match status" value="1"/>
</dbReference>
<evidence type="ECO:0000256" key="4">
    <source>
        <dbReference type="ARBA" id="ARBA00022801"/>
    </source>
</evidence>
<dbReference type="Gene3D" id="3.20.20.80">
    <property type="entry name" value="Glycosidases"/>
    <property type="match status" value="1"/>
</dbReference>
<dbReference type="PRINTS" id="PR00738">
    <property type="entry name" value="GLHYDRLASE20"/>
</dbReference>
<dbReference type="GO" id="GO:0005975">
    <property type="term" value="P:carbohydrate metabolic process"/>
    <property type="evidence" value="ECO:0007669"/>
    <property type="project" value="InterPro"/>
</dbReference>
<dbReference type="InterPro" id="IPR017853">
    <property type="entry name" value="GH"/>
</dbReference>
<reference evidence="10" key="1">
    <citation type="submission" date="2019-11" db="EMBL/GenBank/DDBJ databases">
        <title>Description of Pedobacter sp. LMG 31464T.</title>
        <authorList>
            <person name="Carlier A."/>
            <person name="Qi S."/>
            <person name="Vandamme P."/>
        </authorList>
    </citation>
    <scope>NUCLEOTIDE SEQUENCE</scope>
    <source>
        <strain evidence="10">LMG 31464</strain>
    </source>
</reference>
<comment type="similarity">
    <text evidence="2">Belongs to the glycosyl hydrolase 20 family.</text>
</comment>
<dbReference type="AlphaFoldDB" id="A0A923DZA3"/>
<dbReference type="PANTHER" id="PTHR22600:SF57">
    <property type="entry name" value="BETA-N-ACETYLHEXOSAMINIDASE"/>
    <property type="match status" value="1"/>
</dbReference>
<dbReference type="EC" id="3.2.1.52" evidence="3"/>
<comment type="caution">
    <text evidence="10">The sequence shown here is derived from an EMBL/GenBank/DDBJ whole genome shotgun (WGS) entry which is preliminary data.</text>
</comment>
<evidence type="ECO:0000256" key="7">
    <source>
        <dbReference type="SAM" id="SignalP"/>
    </source>
</evidence>
<keyword evidence="11" id="KW-1185">Reference proteome</keyword>
<feature type="domain" description="Beta-hexosaminidase bacterial type N-terminal" evidence="9">
    <location>
        <begin position="22"/>
        <end position="154"/>
    </location>
</feature>
<dbReference type="Gene3D" id="3.30.379.10">
    <property type="entry name" value="Chitobiase/beta-hexosaminidase domain 2-like"/>
    <property type="match status" value="1"/>
</dbReference>
<dbReference type="InterPro" id="IPR015883">
    <property type="entry name" value="Glyco_hydro_20_cat"/>
</dbReference>
<feature type="chain" id="PRO_5038031808" description="beta-N-acetylhexosaminidase" evidence="7">
    <location>
        <begin position="20"/>
        <end position="562"/>
    </location>
</feature>
<dbReference type="GO" id="GO:0030203">
    <property type="term" value="P:glycosaminoglycan metabolic process"/>
    <property type="evidence" value="ECO:0007669"/>
    <property type="project" value="TreeGrafter"/>
</dbReference>
<dbReference type="GO" id="GO:0016020">
    <property type="term" value="C:membrane"/>
    <property type="evidence" value="ECO:0007669"/>
    <property type="project" value="TreeGrafter"/>
</dbReference>
<keyword evidence="4" id="KW-0378">Hydrolase</keyword>